<evidence type="ECO:0000256" key="6">
    <source>
        <dbReference type="ARBA" id="ARBA00023242"/>
    </source>
</evidence>
<dbReference type="GO" id="GO:0000122">
    <property type="term" value="P:negative regulation of transcription by RNA polymerase II"/>
    <property type="evidence" value="ECO:0000318"/>
    <property type="project" value="GO_Central"/>
</dbReference>
<evidence type="ECO:0000259" key="9">
    <source>
        <dbReference type="SMART" id="SM00761"/>
    </source>
</evidence>
<evidence type="ECO:0000256" key="8">
    <source>
        <dbReference type="SAM" id="MobiDB-lite"/>
    </source>
</evidence>
<dbReference type="Gene3D" id="1.20.1160.11">
    <property type="entry name" value="Paired amphipathic helix"/>
    <property type="match status" value="3"/>
</dbReference>
<feature type="compositionally biased region" description="Basic and acidic residues" evidence="8">
    <location>
        <begin position="231"/>
        <end position="288"/>
    </location>
</feature>
<keyword evidence="3" id="KW-0677">Repeat</keyword>
<proteinExistence type="predicted"/>
<dbReference type="InterPro" id="IPR013194">
    <property type="entry name" value="HDAC_interact_dom"/>
</dbReference>
<dbReference type="OrthoDB" id="10265969at2759"/>
<dbReference type="GO" id="GO:0003714">
    <property type="term" value="F:transcription corepressor activity"/>
    <property type="evidence" value="ECO:0000318"/>
    <property type="project" value="GO_Central"/>
</dbReference>
<feature type="domain" description="Histone deacetylase interacting" evidence="9">
    <location>
        <begin position="453"/>
        <end position="553"/>
    </location>
</feature>
<dbReference type="FunFam" id="1.20.1160.11:FF:000001">
    <property type="entry name" value="Paired amphipathic helix protein Sin3"/>
    <property type="match status" value="1"/>
</dbReference>
<dbReference type="GO" id="GO:0000118">
    <property type="term" value="C:histone deacetylase complex"/>
    <property type="evidence" value="ECO:0000318"/>
    <property type="project" value="GO_Central"/>
</dbReference>
<feature type="compositionally biased region" description="Acidic residues" evidence="8">
    <location>
        <begin position="971"/>
        <end position="987"/>
    </location>
</feature>
<dbReference type="PANTHER" id="PTHR12346:SF8">
    <property type="entry name" value="PAIRED AMPHIPATHIC HELIX PROTEIN SIN3-LIKE 2"/>
    <property type="match status" value="1"/>
</dbReference>
<dbReference type="Pfam" id="PF16879">
    <property type="entry name" value="Sin3a_C"/>
    <property type="match status" value="1"/>
</dbReference>
<dbReference type="InterPro" id="IPR036600">
    <property type="entry name" value="PAH_sf"/>
</dbReference>
<evidence type="ECO:0000256" key="7">
    <source>
        <dbReference type="PROSITE-ProRule" id="PRU00810"/>
    </source>
</evidence>
<evidence type="ECO:0000313" key="11">
    <source>
        <dbReference type="RefSeq" id="XP_021847103.1"/>
    </source>
</evidence>
<feature type="region of interest" description="Disordered" evidence="8">
    <location>
        <begin position="413"/>
        <end position="442"/>
    </location>
</feature>
<dbReference type="Pfam" id="PF08295">
    <property type="entry name" value="Sin3_corepress"/>
    <property type="match status" value="1"/>
</dbReference>
<keyword evidence="6 7" id="KW-0539">Nucleus</keyword>
<feature type="region of interest" description="Disordered" evidence="8">
    <location>
        <begin position="837"/>
        <end position="867"/>
    </location>
</feature>
<name>A0A9R0JUK1_SPIOL</name>
<feature type="region of interest" description="Disordered" evidence="8">
    <location>
        <begin position="194"/>
        <end position="324"/>
    </location>
</feature>
<evidence type="ECO:0000256" key="5">
    <source>
        <dbReference type="ARBA" id="ARBA00023163"/>
    </source>
</evidence>
<keyword evidence="5" id="KW-0804">Transcription</keyword>
<comment type="subcellular location">
    <subcellularLocation>
        <location evidence="1 7">Nucleus</location>
    </subcellularLocation>
</comment>
<dbReference type="InterPro" id="IPR031693">
    <property type="entry name" value="Sin3_C"/>
</dbReference>
<dbReference type="GO" id="GO:0000785">
    <property type="term" value="C:chromatin"/>
    <property type="evidence" value="ECO:0000318"/>
    <property type="project" value="GO_Central"/>
</dbReference>
<dbReference type="InterPro" id="IPR003822">
    <property type="entry name" value="PAH"/>
</dbReference>
<feature type="compositionally biased region" description="Basic and acidic residues" evidence="8">
    <location>
        <begin position="417"/>
        <end position="442"/>
    </location>
</feature>
<dbReference type="GeneID" id="110786835"/>
<dbReference type="FunFam" id="1.20.1160.11:FF:000003">
    <property type="entry name" value="Paired amphipathic helix SIN3-like protein"/>
    <property type="match status" value="1"/>
</dbReference>
<evidence type="ECO:0000256" key="2">
    <source>
        <dbReference type="ARBA" id="ARBA00022491"/>
    </source>
</evidence>
<dbReference type="Proteomes" id="UP000813463">
    <property type="component" value="Chromosome 1"/>
</dbReference>
<evidence type="ECO:0000256" key="1">
    <source>
        <dbReference type="ARBA" id="ARBA00004123"/>
    </source>
</evidence>
<feature type="compositionally biased region" description="Basic and acidic residues" evidence="8">
    <location>
        <begin position="953"/>
        <end position="970"/>
    </location>
</feature>
<feature type="compositionally biased region" description="Basic and acidic residues" evidence="8">
    <location>
        <begin position="295"/>
        <end position="307"/>
    </location>
</feature>
<dbReference type="KEGG" id="soe:110786835"/>
<dbReference type="PANTHER" id="PTHR12346">
    <property type="entry name" value="SIN3B-RELATED"/>
    <property type="match status" value="1"/>
</dbReference>
<feature type="region of interest" description="Disordered" evidence="8">
    <location>
        <begin position="914"/>
        <end position="1033"/>
    </location>
</feature>
<feature type="compositionally biased region" description="Acidic residues" evidence="8">
    <location>
        <begin position="1004"/>
        <end position="1014"/>
    </location>
</feature>
<evidence type="ECO:0000256" key="4">
    <source>
        <dbReference type="ARBA" id="ARBA00023015"/>
    </source>
</evidence>
<reference evidence="11" key="2">
    <citation type="submission" date="2025-08" db="UniProtKB">
        <authorList>
            <consortium name="RefSeq"/>
        </authorList>
    </citation>
    <scope>IDENTIFICATION</scope>
    <source>
        <tissue evidence="11">Leaf</tissue>
    </source>
</reference>
<dbReference type="Pfam" id="PF02671">
    <property type="entry name" value="PAH"/>
    <property type="match status" value="3"/>
</dbReference>
<dbReference type="PROSITE" id="PS51477">
    <property type="entry name" value="PAH"/>
    <property type="match status" value="3"/>
</dbReference>
<feature type="region of interest" description="Disordered" evidence="8">
    <location>
        <begin position="1"/>
        <end position="37"/>
    </location>
</feature>
<organism evidence="10 11">
    <name type="scientific">Spinacia oleracea</name>
    <name type="common">Spinach</name>
    <dbReference type="NCBI Taxonomy" id="3562"/>
    <lineage>
        <taxon>Eukaryota</taxon>
        <taxon>Viridiplantae</taxon>
        <taxon>Streptophyta</taxon>
        <taxon>Embryophyta</taxon>
        <taxon>Tracheophyta</taxon>
        <taxon>Spermatophyta</taxon>
        <taxon>Magnoliopsida</taxon>
        <taxon>eudicotyledons</taxon>
        <taxon>Gunneridae</taxon>
        <taxon>Pentapetalae</taxon>
        <taxon>Caryophyllales</taxon>
        <taxon>Chenopodiaceae</taxon>
        <taxon>Chenopodioideae</taxon>
        <taxon>Anserineae</taxon>
        <taxon>Spinacia</taxon>
    </lineage>
</organism>
<dbReference type="FunFam" id="1.20.1160.11:FF:000002">
    <property type="entry name" value="Paired amphipathic helix protein SIN3"/>
    <property type="match status" value="1"/>
</dbReference>
<protein>
    <submittedName>
        <fullName evidence="11">Paired amphipathic helix protein Sin3-like 2</fullName>
    </submittedName>
</protein>
<gene>
    <name evidence="11" type="primary">LOC110786835</name>
</gene>
<dbReference type="SUPFAM" id="SSF47762">
    <property type="entry name" value="PAH2 domain"/>
    <property type="match status" value="3"/>
</dbReference>
<reference evidence="10" key="1">
    <citation type="journal article" date="2021" name="Nat. Commun.">
        <title>Genomic analyses provide insights into spinach domestication and the genetic basis of agronomic traits.</title>
        <authorList>
            <person name="Cai X."/>
            <person name="Sun X."/>
            <person name="Xu C."/>
            <person name="Sun H."/>
            <person name="Wang X."/>
            <person name="Ge C."/>
            <person name="Zhang Z."/>
            <person name="Wang Q."/>
            <person name="Fei Z."/>
            <person name="Jiao C."/>
            <person name="Wang Q."/>
        </authorList>
    </citation>
    <scope>NUCLEOTIDE SEQUENCE [LARGE SCALE GENOMIC DNA]</scope>
    <source>
        <strain evidence="10">cv. Varoflay</strain>
    </source>
</reference>
<sequence length="1350" mass="153633">MKRLRDESFAGSQFKRPFRGGESYGQPQNIGGGVGGGQKLTTDDALQYLKEVKEMFQDQRDKYDHFLEVMKDFKAQRIDTEGVIGRVKELFKGHNNLIYGFNTFLPKGYEITLDDEEPPPKKAVEFDEAINFVNKIKKRFQNDEQVYKSFLDILNMYRKEHKNISEVYDEVSQLFEDQPDLLEEFTRFLPDNSSAAAVPQHVRSSLPRHDERSSAVPSSRQMHLDKRLHRDKVGTSHAEHELSVDRPELDEERVAMKPHKDQRKRDKDNRERRNHDLDDREQKHDNNRDFNMQRYPDKRKPVRKDEGYGANSHLASSDDKSAAKSMPNQEFNYCEKVKEKLATDDYQAFIKCLHIYCTEIITRSELQSLIADLLGKHQDLMLGFTDFMERCENIEGYLVGAIGKKPLLNDGHLPRQVRADEKDKAPKREIDPAKEKPNRDYTSKSIQELDLSNCESCTASYRLLPDDYPIPNASQRSEIGAQVLNDYWVSVTSGSEDYSFKHMRRNQYEESLFRCEDDRFELDMLLESVSSTAKRVEDLLNNVNSNNISSDAPIRIEDHFTALNLRCIERLYGDHGLDVVDILRKNQALALPVILTRLKQKQEEWTKCRTDFNKVWSDIYARNHYKSLDHRSFYFKQQDSKNLSAKALVAELKEIKENMQNEDYMLLAVAAGNKRPLVPHFDFVYSDRDIHEDLYKLIKFSCEEVLSTKEQLNKVMRLWTIFLEPMLGVISRNHAAEGIEDAKSRQQPTRNGAVSEMLQSPAADAATVNTRQPKLAVNGEENSLADAAKCSRANGDATARELSFCESDAMGKEGSSFNAQPKTLNDVSAADRVSERLLGSSASPQSGVESHHGRSNTELASGSQSIILKPVNGKEDVKSLIDATQARPVATDVSAASLANGNQGSKVNKHLEESIGNPKIEKEEGELSPNGDIDEDNSVAYGDAGMQAGPKIKHSDEYRDDNGEDARVENDADADDEDSENASEAGDDMSASESAGDECSREEHEEEEDVEHDEIEGKAESEGEADVHYSGGDASPLPLSERFLLSVKPLAKHVSLVSRDIGKKHSRVFYGNDNFYVLLKLHRILYERLLAAKTNSQTKWRNLKDSSSSDPYASFMTALYYLLDGSSDNSKFEDDCRAILGNQSYLLFTLDKLIYKLVKQLQAVATDEMDNKLLQLYEYEKSRKPGKFVDSVYHENARVLLHEDNIYRFEFSSSPTRLSIQLMDNGNEKPEMVAVSIEPNFAAYLYNDFLSIVPNSRKESQGIMLQRNKKKYTGLDEYLATSKAMEGILLFNGLECKIACSSSKISYVLDTEDFFLRKKSKREKLQPDQCERRNKARADKFNRFLSVACR</sequence>
<feature type="compositionally biased region" description="Polar residues" evidence="8">
    <location>
        <begin position="856"/>
        <end position="866"/>
    </location>
</feature>
<dbReference type="InterPro" id="IPR039774">
    <property type="entry name" value="Sin3-like"/>
</dbReference>
<accession>A0A9R0JUK1</accession>
<evidence type="ECO:0000256" key="3">
    <source>
        <dbReference type="ARBA" id="ARBA00022737"/>
    </source>
</evidence>
<dbReference type="SMART" id="SM00761">
    <property type="entry name" value="HDAC_interact"/>
    <property type="match status" value="1"/>
</dbReference>
<keyword evidence="2" id="KW-0678">Repressor</keyword>
<feature type="compositionally biased region" description="Basic and acidic residues" evidence="8">
    <location>
        <begin position="1015"/>
        <end position="1027"/>
    </location>
</feature>
<keyword evidence="10" id="KW-1185">Reference proteome</keyword>
<keyword evidence="4" id="KW-0805">Transcription regulation</keyword>
<dbReference type="RefSeq" id="XP_021847103.1">
    <property type="nucleotide sequence ID" value="XM_021991411.2"/>
</dbReference>
<evidence type="ECO:0000313" key="10">
    <source>
        <dbReference type="Proteomes" id="UP000813463"/>
    </source>
</evidence>